<evidence type="ECO:0000313" key="3">
    <source>
        <dbReference type="WBParaSite" id="SMTH1_46760.1"/>
    </source>
</evidence>
<reference evidence="3" key="1">
    <citation type="submission" date="2023-11" db="UniProtKB">
        <authorList>
            <consortium name="WormBaseParasite"/>
        </authorList>
    </citation>
    <scope>IDENTIFICATION</scope>
</reference>
<proteinExistence type="predicted"/>
<sequence length="69" mass="8057">MASSQTSHFLPPGKSDTDSSQKFISKWDIYFVKSYTVLHTEESIFEKRESIALGFDLLFWNIRKINKLV</sequence>
<organism evidence="2 3">
    <name type="scientific">Schistosoma mattheei</name>
    <dbReference type="NCBI Taxonomy" id="31246"/>
    <lineage>
        <taxon>Eukaryota</taxon>
        <taxon>Metazoa</taxon>
        <taxon>Spiralia</taxon>
        <taxon>Lophotrochozoa</taxon>
        <taxon>Platyhelminthes</taxon>
        <taxon>Trematoda</taxon>
        <taxon>Digenea</taxon>
        <taxon>Strigeidida</taxon>
        <taxon>Schistosomatoidea</taxon>
        <taxon>Schistosomatidae</taxon>
        <taxon>Schistosoma</taxon>
    </lineage>
</organism>
<dbReference type="WBParaSite" id="SMTH1_46760.1">
    <property type="protein sequence ID" value="SMTH1_46760.1"/>
    <property type="gene ID" value="SMTH1_46760"/>
</dbReference>
<dbReference type="Proteomes" id="UP000050791">
    <property type="component" value="Unassembled WGS sequence"/>
</dbReference>
<protein>
    <submittedName>
        <fullName evidence="3">Uncharacterized protein</fullName>
    </submittedName>
</protein>
<dbReference type="AlphaFoldDB" id="A0AA85BE28"/>
<accession>A0AA85BE28</accession>
<name>A0AA85BE28_9TREM</name>
<feature type="region of interest" description="Disordered" evidence="1">
    <location>
        <begin position="1"/>
        <end position="20"/>
    </location>
</feature>
<evidence type="ECO:0000313" key="2">
    <source>
        <dbReference type="Proteomes" id="UP000050791"/>
    </source>
</evidence>
<evidence type="ECO:0000256" key="1">
    <source>
        <dbReference type="SAM" id="MobiDB-lite"/>
    </source>
</evidence>